<feature type="compositionally biased region" description="Gly residues" evidence="1">
    <location>
        <begin position="220"/>
        <end position="249"/>
    </location>
</feature>
<dbReference type="GeneID" id="54290132"/>
<evidence type="ECO:0000313" key="4">
    <source>
        <dbReference type="Proteomes" id="UP000799778"/>
    </source>
</evidence>
<feature type="transmembrane region" description="Helical" evidence="2">
    <location>
        <begin position="12"/>
        <end position="37"/>
    </location>
</feature>
<proteinExistence type="predicted"/>
<dbReference type="Proteomes" id="UP000799778">
    <property type="component" value="Unassembled WGS sequence"/>
</dbReference>
<reference evidence="3" key="1">
    <citation type="journal article" date="2020" name="Stud. Mycol.">
        <title>101 Dothideomycetes genomes: a test case for predicting lifestyles and emergence of pathogens.</title>
        <authorList>
            <person name="Haridas S."/>
            <person name="Albert R."/>
            <person name="Binder M."/>
            <person name="Bloem J."/>
            <person name="Labutti K."/>
            <person name="Salamov A."/>
            <person name="Andreopoulos B."/>
            <person name="Baker S."/>
            <person name="Barry K."/>
            <person name="Bills G."/>
            <person name="Bluhm B."/>
            <person name="Cannon C."/>
            <person name="Castanera R."/>
            <person name="Culley D."/>
            <person name="Daum C."/>
            <person name="Ezra D."/>
            <person name="Gonzalez J."/>
            <person name="Henrissat B."/>
            <person name="Kuo A."/>
            <person name="Liang C."/>
            <person name="Lipzen A."/>
            <person name="Lutzoni F."/>
            <person name="Magnuson J."/>
            <person name="Mondo S."/>
            <person name="Nolan M."/>
            <person name="Ohm R."/>
            <person name="Pangilinan J."/>
            <person name="Park H.-J."/>
            <person name="Ramirez L."/>
            <person name="Alfaro M."/>
            <person name="Sun H."/>
            <person name="Tritt A."/>
            <person name="Yoshinaga Y."/>
            <person name="Zwiers L.-H."/>
            <person name="Turgeon B."/>
            <person name="Goodwin S."/>
            <person name="Spatafora J."/>
            <person name="Crous P."/>
            <person name="Grigoriev I."/>
        </authorList>
    </citation>
    <scope>NUCLEOTIDE SEQUENCE</scope>
    <source>
        <strain evidence="3">CBS 175.79</strain>
    </source>
</reference>
<feature type="transmembrane region" description="Helical" evidence="2">
    <location>
        <begin position="140"/>
        <end position="167"/>
    </location>
</feature>
<dbReference type="AlphaFoldDB" id="A0A6A5XDT3"/>
<evidence type="ECO:0000313" key="3">
    <source>
        <dbReference type="EMBL" id="KAF2011188.1"/>
    </source>
</evidence>
<feature type="transmembrane region" description="Helical" evidence="2">
    <location>
        <begin position="57"/>
        <end position="77"/>
    </location>
</feature>
<gene>
    <name evidence="3" type="ORF">BU24DRAFT_472331</name>
</gene>
<dbReference type="OrthoDB" id="3788217at2759"/>
<keyword evidence="2" id="KW-1133">Transmembrane helix</keyword>
<feature type="region of interest" description="Disordered" evidence="1">
    <location>
        <begin position="215"/>
        <end position="249"/>
    </location>
</feature>
<sequence>MTRYLTEGPRPPIILEMFNVVFSAVALVLATVYMIQILSAPKGPYTPVSWSNSGYGALYYVPPGLTLIISVINFKIYRKHATPLLYALLFAIFMLAGWLTVVVWWIQCHLDLWKLNRYCYQRSLRFGEGSQTYRRVDNSIAFASIALGVLLLFMYIIYTISTSIEYYRNQRRRQWRNSSGLGDGYRRRNGGGIGGGGYYSAARFGIFAPRSAIRRRGRGGDGGGGGGSGGGDGGGGGGDGGDGGDGGGG</sequence>
<evidence type="ECO:0000256" key="1">
    <source>
        <dbReference type="SAM" id="MobiDB-lite"/>
    </source>
</evidence>
<keyword evidence="2" id="KW-0812">Transmembrane</keyword>
<feature type="transmembrane region" description="Helical" evidence="2">
    <location>
        <begin position="84"/>
        <end position="106"/>
    </location>
</feature>
<evidence type="ECO:0000256" key="2">
    <source>
        <dbReference type="SAM" id="Phobius"/>
    </source>
</evidence>
<protein>
    <recommendedName>
        <fullName evidence="5">MARVEL domain-containing protein</fullName>
    </recommendedName>
</protein>
<evidence type="ECO:0008006" key="5">
    <source>
        <dbReference type="Google" id="ProtNLM"/>
    </source>
</evidence>
<accession>A0A6A5XDT3</accession>
<dbReference type="EMBL" id="ML978075">
    <property type="protein sequence ID" value="KAF2011188.1"/>
    <property type="molecule type" value="Genomic_DNA"/>
</dbReference>
<dbReference type="RefSeq" id="XP_033379527.1">
    <property type="nucleotide sequence ID" value="XM_033532735.1"/>
</dbReference>
<keyword evidence="2" id="KW-0472">Membrane</keyword>
<organism evidence="3 4">
    <name type="scientific">Aaosphaeria arxii CBS 175.79</name>
    <dbReference type="NCBI Taxonomy" id="1450172"/>
    <lineage>
        <taxon>Eukaryota</taxon>
        <taxon>Fungi</taxon>
        <taxon>Dikarya</taxon>
        <taxon>Ascomycota</taxon>
        <taxon>Pezizomycotina</taxon>
        <taxon>Dothideomycetes</taxon>
        <taxon>Pleosporomycetidae</taxon>
        <taxon>Pleosporales</taxon>
        <taxon>Pleosporales incertae sedis</taxon>
        <taxon>Aaosphaeria</taxon>
    </lineage>
</organism>
<keyword evidence="4" id="KW-1185">Reference proteome</keyword>
<name>A0A6A5XDT3_9PLEO</name>